<keyword evidence="8" id="KW-0350">Heme biosynthesis</keyword>
<dbReference type="PANTHER" id="PTHR35457">
    <property type="entry name" value="HEME A SYNTHASE"/>
    <property type="match status" value="1"/>
</dbReference>
<dbReference type="PANTHER" id="PTHR35457:SF1">
    <property type="entry name" value="HEME A SYNTHASE"/>
    <property type="match status" value="1"/>
</dbReference>
<feature type="transmembrane region" description="Helical" evidence="13">
    <location>
        <begin position="242"/>
        <end position="263"/>
    </location>
</feature>
<feature type="transmembrane region" description="Helical" evidence="13">
    <location>
        <begin position="211"/>
        <end position="230"/>
    </location>
</feature>
<accession>A0A5B9PHG7</accession>
<dbReference type="KEGG" id="mff:MFFC18_49820"/>
<evidence type="ECO:0000256" key="13">
    <source>
        <dbReference type="SAM" id="Phobius"/>
    </source>
</evidence>
<gene>
    <name evidence="14" type="primary">ctaA</name>
    <name evidence="14" type="ORF">MFFC18_49820</name>
</gene>
<feature type="transmembrane region" description="Helical" evidence="13">
    <location>
        <begin position="325"/>
        <end position="347"/>
    </location>
</feature>
<dbReference type="InterPro" id="IPR050450">
    <property type="entry name" value="COX15/CtaA_HemeA_synthase"/>
</dbReference>
<keyword evidence="2" id="KW-1003">Cell membrane</keyword>
<evidence type="ECO:0000256" key="6">
    <source>
        <dbReference type="ARBA" id="ARBA00023002"/>
    </source>
</evidence>
<dbReference type="STRING" id="980251.GCA_001642875_01360"/>
<evidence type="ECO:0000256" key="11">
    <source>
        <dbReference type="ARBA" id="ARBA00023444"/>
    </source>
</evidence>
<evidence type="ECO:0000256" key="12">
    <source>
        <dbReference type="SAM" id="MobiDB-lite"/>
    </source>
</evidence>
<feature type="transmembrane region" description="Helical" evidence="13">
    <location>
        <begin position="93"/>
        <end position="112"/>
    </location>
</feature>
<evidence type="ECO:0000256" key="1">
    <source>
        <dbReference type="ARBA" id="ARBA00004141"/>
    </source>
</evidence>
<dbReference type="RefSeq" id="WP_075084167.1">
    <property type="nucleotide sequence ID" value="NZ_CP042912.1"/>
</dbReference>
<dbReference type="GO" id="GO:0006784">
    <property type="term" value="P:heme A biosynthetic process"/>
    <property type="evidence" value="ECO:0007669"/>
    <property type="project" value="InterPro"/>
</dbReference>
<keyword evidence="6" id="KW-0560">Oxidoreductase</keyword>
<evidence type="ECO:0000256" key="3">
    <source>
        <dbReference type="ARBA" id="ARBA00022692"/>
    </source>
</evidence>
<keyword evidence="4" id="KW-0479">Metal-binding</keyword>
<keyword evidence="15" id="KW-1185">Reference proteome</keyword>
<keyword evidence="10" id="KW-1015">Disulfide bond</keyword>
<evidence type="ECO:0000256" key="7">
    <source>
        <dbReference type="ARBA" id="ARBA00023004"/>
    </source>
</evidence>
<keyword evidence="3 13" id="KW-0812">Transmembrane</keyword>
<evidence type="ECO:0000256" key="4">
    <source>
        <dbReference type="ARBA" id="ARBA00022723"/>
    </source>
</evidence>
<dbReference type="GO" id="GO:0016491">
    <property type="term" value="F:oxidoreductase activity"/>
    <property type="evidence" value="ECO:0007669"/>
    <property type="project" value="UniProtKB-KW"/>
</dbReference>
<evidence type="ECO:0000256" key="8">
    <source>
        <dbReference type="ARBA" id="ARBA00023133"/>
    </source>
</evidence>
<evidence type="ECO:0000256" key="9">
    <source>
        <dbReference type="ARBA" id="ARBA00023136"/>
    </source>
</evidence>
<feature type="region of interest" description="Disordered" evidence="12">
    <location>
        <begin position="1"/>
        <end position="29"/>
    </location>
</feature>
<evidence type="ECO:0000256" key="2">
    <source>
        <dbReference type="ARBA" id="ARBA00022475"/>
    </source>
</evidence>
<evidence type="ECO:0000256" key="10">
    <source>
        <dbReference type="ARBA" id="ARBA00023157"/>
    </source>
</evidence>
<comment type="pathway">
    <text evidence="11">Porphyrin-containing compound metabolism.</text>
</comment>
<feature type="transmembrane region" description="Helical" evidence="13">
    <location>
        <begin position="165"/>
        <end position="190"/>
    </location>
</feature>
<keyword evidence="5 13" id="KW-1133">Transmembrane helix</keyword>
<feature type="transmembrane region" description="Helical" evidence="13">
    <location>
        <begin position="283"/>
        <end position="305"/>
    </location>
</feature>
<proteinExistence type="predicted"/>
<feature type="transmembrane region" description="Helical" evidence="13">
    <location>
        <begin position="36"/>
        <end position="57"/>
    </location>
</feature>
<reference evidence="14 15" key="1">
    <citation type="submission" date="2019-08" db="EMBL/GenBank/DDBJ databases">
        <title>Deep-cultivation of Planctomycetes and their phenomic and genomic characterization uncovers novel biology.</title>
        <authorList>
            <person name="Wiegand S."/>
            <person name="Jogler M."/>
            <person name="Boedeker C."/>
            <person name="Pinto D."/>
            <person name="Vollmers J."/>
            <person name="Rivas-Marin E."/>
            <person name="Kohn T."/>
            <person name="Peeters S.H."/>
            <person name="Heuer A."/>
            <person name="Rast P."/>
            <person name="Oberbeckmann S."/>
            <person name="Bunk B."/>
            <person name="Jeske O."/>
            <person name="Meyerdierks A."/>
            <person name="Storesund J.E."/>
            <person name="Kallscheuer N."/>
            <person name="Luecker S."/>
            <person name="Lage O.M."/>
            <person name="Pohl T."/>
            <person name="Merkel B.J."/>
            <person name="Hornburger P."/>
            <person name="Mueller R.-W."/>
            <person name="Bruemmer F."/>
            <person name="Labrenz M."/>
            <person name="Spormann A.M."/>
            <person name="Op den Camp H."/>
            <person name="Overmann J."/>
            <person name="Amann R."/>
            <person name="Jetten M.S.M."/>
            <person name="Mascher T."/>
            <person name="Medema M.H."/>
            <person name="Devos D.P."/>
            <person name="Kaster A.-K."/>
            <person name="Ovreas L."/>
            <person name="Rohde M."/>
            <person name="Galperin M.Y."/>
            <person name="Jogler C."/>
        </authorList>
    </citation>
    <scope>NUCLEOTIDE SEQUENCE [LARGE SCALE GENOMIC DNA]</scope>
    <source>
        <strain evidence="14 15">FC18</strain>
    </source>
</reference>
<dbReference type="Pfam" id="PF02628">
    <property type="entry name" value="COX15-CtaA"/>
    <property type="match status" value="1"/>
</dbReference>
<organism evidence="14 15">
    <name type="scientific">Mariniblastus fucicola</name>
    <dbReference type="NCBI Taxonomy" id="980251"/>
    <lineage>
        <taxon>Bacteria</taxon>
        <taxon>Pseudomonadati</taxon>
        <taxon>Planctomycetota</taxon>
        <taxon>Planctomycetia</taxon>
        <taxon>Pirellulales</taxon>
        <taxon>Pirellulaceae</taxon>
        <taxon>Mariniblastus</taxon>
    </lineage>
</organism>
<dbReference type="AlphaFoldDB" id="A0A5B9PHG7"/>
<evidence type="ECO:0000256" key="5">
    <source>
        <dbReference type="ARBA" id="ARBA00022989"/>
    </source>
</evidence>
<dbReference type="GO" id="GO:0016020">
    <property type="term" value="C:membrane"/>
    <property type="evidence" value="ECO:0007669"/>
    <property type="project" value="UniProtKB-SubCell"/>
</dbReference>
<feature type="compositionally biased region" description="Polar residues" evidence="12">
    <location>
        <begin position="9"/>
        <end position="19"/>
    </location>
</feature>
<protein>
    <submittedName>
        <fullName evidence="14">Heme A synthase</fullName>
    </submittedName>
</protein>
<name>A0A5B9PHG7_9BACT</name>
<dbReference type="GO" id="GO:0046872">
    <property type="term" value="F:metal ion binding"/>
    <property type="evidence" value="ECO:0007669"/>
    <property type="project" value="UniProtKB-KW"/>
</dbReference>
<evidence type="ECO:0000313" key="14">
    <source>
        <dbReference type="EMBL" id="QEG25059.1"/>
    </source>
</evidence>
<dbReference type="EMBL" id="CP042912">
    <property type="protein sequence ID" value="QEG25059.1"/>
    <property type="molecule type" value="Genomic_DNA"/>
</dbReference>
<dbReference type="InterPro" id="IPR003780">
    <property type="entry name" value="COX15/CtaA_fam"/>
</dbReference>
<comment type="subcellular location">
    <subcellularLocation>
        <location evidence="1">Membrane</location>
        <topology evidence="1">Multi-pass membrane protein</topology>
    </subcellularLocation>
</comment>
<keyword evidence="7" id="KW-0408">Iron</keyword>
<dbReference type="Proteomes" id="UP000322214">
    <property type="component" value="Chromosome"/>
</dbReference>
<evidence type="ECO:0000313" key="15">
    <source>
        <dbReference type="Proteomes" id="UP000322214"/>
    </source>
</evidence>
<keyword evidence="9 13" id="KW-0472">Membrane</keyword>
<feature type="transmembrane region" description="Helical" evidence="13">
    <location>
        <begin position="124"/>
        <end position="145"/>
    </location>
</feature>
<sequence length="371" mass="41523">MLKTPPQPNTDADQNSDVETTQTTSRQKRSTMPHRVAVLLTIIVFPLIWFGGLVTSWDAGMAVPDWPGTFGYNMFAYPISTWFFGPWDLFVEHGHRLLASLSGLIAIALMWFTFRRDSRWWVRWYSVALFLLVGFQGLLGGIRVLSAKGKLGDFDVFFSDRTIAKIHGCVGPAFFLLVVGFCVVTSRWWFAQETFRDKGKSSRSFTSTWPTLMLVAAYCQLVVGAFLRHISEAASPSHFQGLVVLHVLIAISLVVGTFVQAIAVARANRREPASRALVWSMRLLVLAILVQFSLGVGTWVVKFGWPVWFADMEFAAGFVVPEKSMFQMNLVTAHVAVGSLILALWTVQVFRAHRLFAPAMLGTRGKPRLET</sequence>